<keyword evidence="4 5" id="KW-0732">Signal</keyword>
<dbReference type="InterPro" id="IPR000914">
    <property type="entry name" value="SBP_5_dom"/>
</dbReference>
<dbReference type="GO" id="GO:1904680">
    <property type="term" value="F:peptide transmembrane transporter activity"/>
    <property type="evidence" value="ECO:0007669"/>
    <property type="project" value="TreeGrafter"/>
</dbReference>
<organism evidence="7 8">
    <name type="scientific">Leptotrichia wadei</name>
    <dbReference type="NCBI Taxonomy" id="157687"/>
    <lineage>
        <taxon>Bacteria</taxon>
        <taxon>Fusobacteriati</taxon>
        <taxon>Fusobacteriota</taxon>
        <taxon>Fusobacteriia</taxon>
        <taxon>Fusobacteriales</taxon>
        <taxon>Leptotrichiaceae</taxon>
        <taxon>Leptotrichia</taxon>
    </lineage>
</organism>
<evidence type="ECO:0000256" key="4">
    <source>
        <dbReference type="ARBA" id="ARBA00022729"/>
    </source>
</evidence>
<keyword evidence="3" id="KW-0813">Transport</keyword>
<evidence type="ECO:0000256" key="5">
    <source>
        <dbReference type="SAM" id="SignalP"/>
    </source>
</evidence>
<dbReference type="Pfam" id="PF00496">
    <property type="entry name" value="SBP_bac_5"/>
    <property type="match status" value="1"/>
</dbReference>
<dbReference type="PIRSF" id="PIRSF002741">
    <property type="entry name" value="MppA"/>
    <property type="match status" value="1"/>
</dbReference>
<dbReference type="PANTHER" id="PTHR30290:SF10">
    <property type="entry name" value="PERIPLASMIC OLIGOPEPTIDE-BINDING PROTEIN-RELATED"/>
    <property type="match status" value="1"/>
</dbReference>
<dbReference type="EMBL" id="LSDD01000057">
    <property type="protein sequence ID" value="KXB67892.1"/>
    <property type="molecule type" value="Genomic_DNA"/>
</dbReference>
<evidence type="ECO:0000259" key="6">
    <source>
        <dbReference type="Pfam" id="PF00496"/>
    </source>
</evidence>
<dbReference type="PANTHER" id="PTHR30290">
    <property type="entry name" value="PERIPLASMIC BINDING COMPONENT OF ABC TRANSPORTER"/>
    <property type="match status" value="1"/>
</dbReference>
<dbReference type="GO" id="GO:0015833">
    <property type="term" value="P:peptide transport"/>
    <property type="evidence" value="ECO:0007669"/>
    <property type="project" value="TreeGrafter"/>
</dbReference>
<feature type="domain" description="Solute-binding protein family 5" evidence="6">
    <location>
        <begin position="68"/>
        <end position="452"/>
    </location>
</feature>
<evidence type="ECO:0000256" key="3">
    <source>
        <dbReference type="ARBA" id="ARBA00022448"/>
    </source>
</evidence>
<dbReference type="Proteomes" id="UP000070483">
    <property type="component" value="Unassembled WGS sequence"/>
</dbReference>
<dbReference type="OrthoDB" id="137511at2"/>
<evidence type="ECO:0000313" key="8">
    <source>
        <dbReference type="Proteomes" id="UP000070483"/>
    </source>
</evidence>
<dbReference type="STRING" id="157687.HMPREF3180_00865"/>
<name>A0A134AJK7_9FUSO</name>
<comment type="subcellular location">
    <subcellularLocation>
        <location evidence="1">Cell envelope</location>
    </subcellularLocation>
</comment>
<dbReference type="PATRIC" id="fig|157687.3.peg.864"/>
<evidence type="ECO:0000256" key="1">
    <source>
        <dbReference type="ARBA" id="ARBA00004196"/>
    </source>
</evidence>
<dbReference type="GO" id="GO:0030288">
    <property type="term" value="C:outer membrane-bounded periplasmic space"/>
    <property type="evidence" value="ECO:0007669"/>
    <property type="project" value="UniProtKB-ARBA"/>
</dbReference>
<dbReference type="InterPro" id="IPR039424">
    <property type="entry name" value="SBP_5"/>
</dbReference>
<keyword evidence="8" id="KW-1185">Reference proteome</keyword>
<gene>
    <name evidence="7" type="ORF">HMPREF3180_00865</name>
</gene>
<dbReference type="CDD" id="cd08504">
    <property type="entry name" value="PBP2_OppA"/>
    <property type="match status" value="1"/>
</dbReference>
<protein>
    <submittedName>
        <fullName evidence="7">Putative oligopeptide-binding protein OppA</fullName>
    </submittedName>
</protein>
<dbReference type="Gene3D" id="3.10.105.10">
    <property type="entry name" value="Dipeptide-binding Protein, Domain 3"/>
    <property type="match status" value="1"/>
</dbReference>
<dbReference type="FunFam" id="3.90.76.10:FF:000001">
    <property type="entry name" value="Oligopeptide ABC transporter substrate-binding protein"/>
    <property type="match status" value="1"/>
</dbReference>
<evidence type="ECO:0000313" key="7">
    <source>
        <dbReference type="EMBL" id="KXB67892.1"/>
    </source>
</evidence>
<comment type="caution">
    <text evidence="7">The sequence shown here is derived from an EMBL/GenBank/DDBJ whole genome shotgun (WGS) entry which is preliminary data.</text>
</comment>
<dbReference type="Gene3D" id="3.90.76.10">
    <property type="entry name" value="Dipeptide-binding Protein, Domain 1"/>
    <property type="match status" value="1"/>
</dbReference>
<dbReference type="GO" id="GO:0043190">
    <property type="term" value="C:ATP-binding cassette (ABC) transporter complex"/>
    <property type="evidence" value="ECO:0007669"/>
    <property type="project" value="InterPro"/>
</dbReference>
<dbReference type="RefSeq" id="WP_060917703.1">
    <property type="nucleotide sequence ID" value="NZ_KQ960047.1"/>
</dbReference>
<dbReference type="AlphaFoldDB" id="A0A134AJK7"/>
<dbReference type="FunFam" id="3.10.105.10:FF:000001">
    <property type="entry name" value="Oligopeptide ABC transporter, oligopeptide-binding protein"/>
    <property type="match status" value="1"/>
</dbReference>
<evidence type="ECO:0000256" key="2">
    <source>
        <dbReference type="ARBA" id="ARBA00005695"/>
    </source>
</evidence>
<accession>A0A134AJK7</accession>
<feature type="chain" id="PRO_5007461700" evidence="5">
    <location>
        <begin position="22"/>
        <end position="529"/>
    </location>
</feature>
<dbReference type="Gene3D" id="3.40.190.10">
    <property type="entry name" value="Periplasmic binding protein-like II"/>
    <property type="match status" value="1"/>
</dbReference>
<dbReference type="PROSITE" id="PS51257">
    <property type="entry name" value="PROKAR_LIPOPROTEIN"/>
    <property type="match status" value="1"/>
</dbReference>
<dbReference type="InterPro" id="IPR030678">
    <property type="entry name" value="Peptide/Ni-bd"/>
</dbReference>
<comment type="similarity">
    <text evidence="2">Belongs to the bacterial solute-binding protein 5 family.</text>
</comment>
<feature type="signal peptide" evidence="5">
    <location>
        <begin position="1"/>
        <end position="21"/>
    </location>
</feature>
<sequence length="529" mass="58942">MKKIIILLAMLIFAISCGKNGGSGKTFTLNLIDEPKSIDPQISTDVNGGTVDDLVTEGLTRKGKNGTFVPGLAKSWDKSADGLKWTFHLRDGIKWSNGDPITAQDFKNGWLRALNPQTASQYSYMLYPIKNAEKYNKKAVSAEKVGIKVINDKTLEVELEAPVPYFDSLVAFKTYMPLNQKFFDKTGDSYFTEANKTLSSGAYTMEKWTHGSEIVFKKNPNYWDAANVKVENIVYKIIPDNNSSLNAFNNKEVDVTSITAEQAKGFKDNPKMISKNDGSVWYLLFNFNNKTLANLKVRKALLMAIDREGLVNNVLNGYGTAAKTLVPKGIGIKGLDNKDFTEGVPTSTLGYNPVEAKKLLAEGLKEVGENNFPKMSMLLNESGNNKVIAEYIQEQLRKNLNIDLDLEPMTAQERWSRMSQKNFDIVFAGWSGDYPDAITYLDLFESSGGNNNGSYSNPQYDALVKTVKGTDDQKVRMDALVKLEGIIAQDLPVGVLFHREKQYLVDKRVKGLEFTPIGGEYYFGNLSLK</sequence>
<proteinExistence type="inferred from homology"/>
<dbReference type="SUPFAM" id="SSF53850">
    <property type="entry name" value="Periplasmic binding protein-like II"/>
    <property type="match status" value="1"/>
</dbReference>
<reference evidence="8" key="1">
    <citation type="submission" date="2016-01" db="EMBL/GenBank/DDBJ databases">
        <authorList>
            <person name="Mitreva M."/>
            <person name="Pepin K.H."/>
            <person name="Mihindukulasuriya K.A."/>
            <person name="Fulton R."/>
            <person name="Fronick C."/>
            <person name="O'Laughlin M."/>
            <person name="Miner T."/>
            <person name="Herter B."/>
            <person name="Rosa B.A."/>
            <person name="Cordes M."/>
            <person name="Tomlinson C."/>
            <person name="Wollam A."/>
            <person name="Palsikar V.B."/>
            <person name="Mardis E.R."/>
            <person name="Wilson R.K."/>
        </authorList>
    </citation>
    <scope>NUCLEOTIDE SEQUENCE [LARGE SCALE GENOMIC DNA]</scope>
    <source>
        <strain evidence="8">KA00185</strain>
    </source>
</reference>